<dbReference type="PANTHER" id="PTHR47926">
    <property type="entry name" value="PENTATRICOPEPTIDE REPEAT-CONTAINING PROTEIN"/>
    <property type="match status" value="1"/>
</dbReference>
<proteinExistence type="inferred from homology"/>
<gene>
    <name evidence="6" type="ORF">GH714_040441</name>
</gene>
<dbReference type="InterPro" id="IPR046848">
    <property type="entry name" value="E_motif"/>
</dbReference>
<evidence type="ECO:0000256" key="2">
    <source>
        <dbReference type="ARBA" id="ARBA00022737"/>
    </source>
</evidence>
<dbReference type="SUPFAM" id="SSF48452">
    <property type="entry name" value="TPR-like"/>
    <property type="match status" value="1"/>
</dbReference>
<protein>
    <recommendedName>
        <fullName evidence="8">Pentatricopeptide repeat-containing protein</fullName>
    </recommendedName>
</protein>
<feature type="region of interest" description="Disordered" evidence="4">
    <location>
        <begin position="604"/>
        <end position="629"/>
    </location>
</feature>
<accession>A0A6A6NA40</accession>
<dbReference type="Pfam" id="PF01535">
    <property type="entry name" value="PPR"/>
    <property type="match status" value="6"/>
</dbReference>
<name>A0A6A6NA40_HEVBR</name>
<dbReference type="FunFam" id="1.25.40.10:FF:000348">
    <property type="entry name" value="Pentatricopeptide repeat-containing protein chloroplastic"/>
    <property type="match status" value="1"/>
</dbReference>
<dbReference type="GO" id="GO:0009451">
    <property type="term" value="P:RNA modification"/>
    <property type="evidence" value="ECO:0007669"/>
    <property type="project" value="InterPro"/>
</dbReference>
<feature type="repeat" description="PPR" evidence="3">
    <location>
        <begin position="207"/>
        <end position="241"/>
    </location>
</feature>
<dbReference type="InterPro" id="IPR046960">
    <property type="entry name" value="PPR_At4g14850-like_plant"/>
</dbReference>
<evidence type="ECO:0000256" key="4">
    <source>
        <dbReference type="SAM" id="MobiDB-lite"/>
    </source>
</evidence>
<keyword evidence="5" id="KW-1133">Transmembrane helix</keyword>
<dbReference type="Gene3D" id="1.25.40.10">
    <property type="entry name" value="Tetratricopeptide repeat domain"/>
    <property type="match status" value="3"/>
</dbReference>
<organism evidence="6 7">
    <name type="scientific">Hevea brasiliensis</name>
    <name type="common">Para rubber tree</name>
    <name type="synonym">Siphonia brasiliensis</name>
    <dbReference type="NCBI Taxonomy" id="3981"/>
    <lineage>
        <taxon>Eukaryota</taxon>
        <taxon>Viridiplantae</taxon>
        <taxon>Streptophyta</taxon>
        <taxon>Embryophyta</taxon>
        <taxon>Tracheophyta</taxon>
        <taxon>Spermatophyta</taxon>
        <taxon>Magnoliopsida</taxon>
        <taxon>eudicotyledons</taxon>
        <taxon>Gunneridae</taxon>
        <taxon>Pentapetalae</taxon>
        <taxon>rosids</taxon>
        <taxon>fabids</taxon>
        <taxon>Malpighiales</taxon>
        <taxon>Euphorbiaceae</taxon>
        <taxon>Crotonoideae</taxon>
        <taxon>Micrandreae</taxon>
        <taxon>Hevea</taxon>
    </lineage>
</organism>
<evidence type="ECO:0008006" key="8">
    <source>
        <dbReference type="Google" id="ProtNLM"/>
    </source>
</evidence>
<evidence type="ECO:0000256" key="3">
    <source>
        <dbReference type="PROSITE-ProRule" id="PRU00708"/>
    </source>
</evidence>
<dbReference type="PROSITE" id="PS51375">
    <property type="entry name" value="PPR"/>
    <property type="match status" value="2"/>
</dbReference>
<keyword evidence="5" id="KW-0812">Transmembrane</keyword>
<dbReference type="Proteomes" id="UP000467840">
    <property type="component" value="Chromosome 10"/>
</dbReference>
<dbReference type="InterPro" id="IPR011990">
    <property type="entry name" value="TPR-like_helical_dom_sf"/>
</dbReference>
<dbReference type="GO" id="GO:0003729">
    <property type="term" value="F:mRNA binding"/>
    <property type="evidence" value="ECO:0007669"/>
    <property type="project" value="UniProtKB-ARBA"/>
</dbReference>
<evidence type="ECO:0000313" key="6">
    <source>
        <dbReference type="EMBL" id="KAF2321363.1"/>
    </source>
</evidence>
<dbReference type="FunFam" id="1.25.40.10:FF:000690">
    <property type="entry name" value="Pentatricopeptide repeat-containing protein"/>
    <property type="match status" value="1"/>
</dbReference>
<dbReference type="PANTHER" id="PTHR47926:SF436">
    <property type="entry name" value="PENTATRICOPEPTIDE REPEAT-CONTAINING PROTEIN ELI1, CHLOROPLASTIC-LIKE ISOFORM X2"/>
    <property type="match status" value="1"/>
</dbReference>
<evidence type="ECO:0000313" key="7">
    <source>
        <dbReference type="Proteomes" id="UP000467840"/>
    </source>
</evidence>
<dbReference type="InterPro" id="IPR002885">
    <property type="entry name" value="PPR_rpt"/>
</dbReference>
<reference evidence="6 7" key="1">
    <citation type="journal article" date="2020" name="Mol. Plant">
        <title>The Chromosome-Based Rubber Tree Genome Provides New Insights into Spurge Genome Evolution and Rubber Biosynthesis.</title>
        <authorList>
            <person name="Liu J."/>
            <person name="Shi C."/>
            <person name="Shi C.C."/>
            <person name="Li W."/>
            <person name="Zhang Q.J."/>
            <person name="Zhang Y."/>
            <person name="Li K."/>
            <person name="Lu H.F."/>
            <person name="Shi C."/>
            <person name="Zhu S.T."/>
            <person name="Xiao Z.Y."/>
            <person name="Nan H."/>
            <person name="Yue Y."/>
            <person name="Zhu X.G."/>
            <person name="Wu Y."/>
            <person name="Hong X.N."/>
            <person name="Fan G.Y."/>
            <person name="Tong Y."/>
            <person name="Zhang D."/>
            <person name="Mao C.L."/>
            <person name="Liu Y.L."/>
            <person name="Hao S.J."/>
            <person name="Liu W.Q."/>
            <person name="Lv M.Q."/>
            <person name="Zhang H.B."/>
            <person name="Liu Y."/>
            <person name="Hu-Tang G.R."/>
            <person name="Wang J.P."/>
            <person name="Wang J.H."/>
            <person name="Sun Y.H."/>
            <person name="Ni S.B."/>
            <person name="Chen W.B."/>
            <person name="Zhang X.C."/>
            <person name="Jiao Y.N."/>
            <person name="Eichler E.E."/>
            <person name="Li G.H."/>
            <person name="Liu X."/>
            <person name="Gao L.Z."/>
        </authorList>
    </citation>
    <scope>NUCLEOTIDE SEQUENCE [LARGE SCALE GENOMIC DNA]</scope>
    <source>
        <strain evidence="7">cv. GT1</strain>
        <tissue evidence="6">Leaf</tissue>
    </source>
</reference>
<feature type="transmembrane region" description="Helical" evidence="5">
    <location>
        <begin position="521"/>
        <end position="540"/>
    </location>
</feature>
<keyword evidence="5" id="KW-0472">Membrane</keyword>
<keyword evidence="7" id="KW-1185">Reference proteome</keyword>
<evidence type="ECO:0000256" key="1">
    <source>
        <dbReference type="ARBA" id="ARBA00006643"/>
    </source>
</evidence>
<evidence type="ECO:0000256" key="5">
    <source>
        <dbReference type="SAM" id="Phobius"/>
    </source>
</evidence>
<dbReference type="NCBIfam" id="TIGR00756">
    <property type="entry name" value="PPR"/>
    <property type="match status" value="3"/>
</dbReference>
<dbReference type="Pfam" id="PF20431">
    <property type="entry name" value="E_motif"/>
    <property type="match status" value="1"/>
</dbReference>
<keyword evidence="2" id="KW-0677">Repeat</keyword>
<feature type="compositionally biased region" description="Basic and acidic residues" evidence="4">
    <location>
        <begin position="604"/>
        <end position="618"/>
    </location>
</feature>
<comment type="similarity">
    <text evidence="1">Belongs to the PPR family. PCMP-H subfamily.</text>
</comment>
<comment type="caution">
    <text evidence="6">The sequence shown here is derived from an EMBL/GenBank/DDBJ whole genome shotgun (WGS) entry which is preliminary data.</text>
</comment>
<feature type="repeat" description="PPR" evidence="3">
    <location>
        <begin position="75"/>
        <end position="109"/>
    </location>
</feature>
<sequence length="629" mass="69785">MRRFSVPPDFHSFPFALKACTQLRFLSLAQSLHSQVLRFGFVSDLYVMNSLIHVYSVSNRLNYAYQVFEESSHQDVVSYNALIDGFVKVGDIEKARKIFDRMSVRDSVSWGTLMAGYAQGSHCKEAIELFDLMMDLKLRPDNIALVSALSACAQLGELVKGTQVRNYIEKNNIPIDSFLSTGLVDLYAKCGCIGTALKIFELSPDKSLITWNAMLVGIAMHGHGELLLNYFSRMMEAGVKPDGVSFLGVLVGCSHGGLVDEARKIFHEMESFYGVRREPKHYGCMADLLGRAGLIKEAIEMIKNLPTGGDMSAWSGLLGGCRIHGNVEIAEMAAKQVMELKPEDGGVYSILANVYANADRWEDVVKIRSLMSGNSIVKKNAGCSLIQLDGIVHEFLAGDSLHAQRDEIYKVLQCIEQSASYWLLYSAGLLLEIDGKSPKRMRAAHGTSISAKMKAYAPAAGFGHIRGEEGRSCWKSMVSRLSGTATYATSSSPKMMAYAPTADFGNPQREKRTKKTIKGEFVPVYVVIGMIALSVSLGLYTAKQQIMHSPTVRVKKKTRETIPEVEEPEIVVNEADRFLKKSFFRKIAHVQEFDSGLRYTPDPIRRDAFAHEQPRAETPKSVGVDPKRR</sequence>
<dbReference type="AlphaFoldDB" id="A0A6A6NA40"/>
<dbReference type="EMBL" id="JAAGAX010000003">
    <property type="protein sequence ID" value="KAF2321363.1"/>
    <property type="molecule type" value="Genomic_DNA"/>
</dbReference>